<accession>A0ABN9AZ44</accession>
<organism evidence="1 2">
    <name type="scientific">Staurois parvus</name>
    <dbReference type="NCBI Taxonomy" id="386267"/>
    <lineage>
        <taxon>Eukaryota</taxon>
        <taxon>Metazoa</taxon>
        <taxon>Chordata</taxon>
        <taxon>Craniata</taxon>
        <taxon>Vertebrata</taxon>
        <taxon>Euteleostomi</taxon>
        <taxon>Amphibia</taxon>
        <taxon>Batrachia</taxon>
        <taxon>Anura</taxon>
        <taxon>Neobatrachia</taxon>
        <taxon>Ranoidea</taxon>
        <taxon>Ranidae</taxon>
        <taxon>Staurois</taxon>
    </lineage>
</organism>
<reference evidence="1" key="1">
    <citation type="submission" date="2023-05" db="EMBL/GenBank/DDBJ databases">
        <authorList>
            <person name="Stuckert A."/>
        </authorList>
    </citation>
    <scope>NUCLEOTIDE SEQUENCE</scope>
</reference>
<sequence>MQSGKYHSPGNCQTQTHPLDFQTKKCDLSLQRTCLHCSRVQWQLWLSCCSTQFLTLYYNSTNS</sequence>
<dbReference type="EMBL" id="CATNWA010001848">
    <property type="protein sequence ID" value="CAI9541322.1"/>
    <property type="molecule type" value="Genomic_DNA"/>
</dbReference>
<comment type="caution">
    <text evidence="1">The sequence shown here is derived from an EMBL/GenBank/DDBJ whole genome shotgun (WGS) entry which is preliminary data.</text>
</comment>
<protein>
    <submittedName>
        <fullName evidence="1">Uncharacterized protein</fullName>
    </submittedName>
</protein>
<evidence type="ECO:0000313" key="1">
    <source>
        <dbReference type="EMBL" id="CAI9541322.1"/>
    </source>
</evidence>
<dbReference type="Proteomes" id="UP001162483">
    <property type="component" value="Unassembled WGS sequence"/>
</dbReference>
<evidence type="ECO:0000313" key="2">
    <source>
        <dbReference type="Proteomes" id="UP001162483"/>
    </source>
</evidence>
<keyword evidence="2" id="KW-1185">Reference proteome</keyword>
<name>A0ABN9AZ44_9NEOB</name>
<proteinExistence type="predicted"/>
<gene>
    <name evidence="1" type="ORF">SPARVUS_LOCUS1908032</name>
</gene>